<evidence type="ECO:0000256" key="16">
    <source>
        <dbReference type="SAM" id="MobiDB-lite"/>
    </source>
</evidence>
<dbReference type="Pfam" id="PF16192">
    <property type="entry name" value="PMT_4TMC"/>
    <property type="match status" value="1"/>
</dbReference>
<dbReference type="EMBL" id="KZ678376">
    <property type="protein sequence ID" value="PSS03294.1"/>
    <property type="molecule type" value="Genomic_DNA"/>
</dbReference>
<dbReference type="GO" id="GO:0004169">
    <property type="term" value="F:dolichyl-phosphate-mannose-protein mannosyltransferase activity"/>
    <property type="evidence" value="ECO:0007669"/>
    <property type="project" value="UniProtKB-UniRule"/>
</dbReference>
<feature type="transmembrane region" description="Helical" evidence="15">
    <location>
        <begin position="601"/>
        <end position="622"/>
    </location>
</feature>
<dbReference type="SMART" id="SM00472">
    <property type="entry name" value="MIR"/>
    <property type="match status" value="3"/>
</dbReference>
<evidence type="ECO:0000313" key="18">
    <source>
        <dbReference type="EMBL" id="PSS03294.1"/>
    </source>
</evidence>
<dbReference type="InterPro" id="IPR032421">
    <property type="entry name" value="PMT_4TMC"/>
</dbReference>
<dbReference type="InParanoid" id="A0A2T3ALQ6"/>
<evidence type="ECO:0000256" key="5">
    <source>
        <dbReference type="ARBA" id="ARBA00022676"/>
    </source>
</evidence>
<comment type="subcellular location">
    <subcellularLocation>
        <location evidence="1 15">Endoplasmic reticulum membrane</location>
        <topology evidence="1 15">Multi-pass membrane protein</topology>
    </subcellularLocation>
</comment>
<dbReference type="Pfam" id="PF02366">
    <property type="entry name" value="PMT"/>
    <property type="match status" value="1"/>
</dbReference>
<dbReference type="CDD" id="cd23283">
    <property type="entry name" value="beta-trefoil_MIR_PMT1-like"/>
    <property type="match status" value="1"/>
</dbReference>
<keyword evidence="10 15" id="KW-1133">Transmembrane helix</keyword>
<evidence type="ECO:0000256" key="4">
    <source>
        <dbReference type="ARBA" id="ARBA00012839"/>
    </source>
</evidence>
<comment type="catalytic activity">
    <reaction evidence="14 15">
        <text>a di-trans,poly-cis-dolichyl beta-D-mannosyl phosphate + L-seryl-[protein] = 3-O-(alpha-D-mannosyl)-L-seryl-[protein] + a di-trans,poly-cis-dolichyl phosphate + H(+)</text>
        <dbReference type="Rhea" id="RHEA:17377"/>
        <dbReference type="Rhea" id="RHEA-COMP:9863"/>
        <dbReference type="Rhea" id="RHEA-COMP:13546"/>
        <dbReference type="Rhea" id="RHEA-COMP:19498"/>
        <dbReference type="Rhea" id="RHEA-COMP:19501"/>
        <dbReference type="ChEBI" id="CHEBI:15378"/>
        <dbReference type="ChEBI" id="CHEBI:29999"/>
        <dbReference type="ChEBI" id="CHEBI:57683"/>
        <dbReference type="ChEBI" id="CHEBI:58211"/>
        <dbReference type="ChEBI" id="CHEBI:137321"/>
        <dbReference type="EC" id="2.4.1.109"/>
    </reaction>
</comment>
<evidence type="ECO:0000256" key="10">
    <source>
        <dbReference type="ARBA" id="ARBA00022989"/>
    </source>
</evidence>
<feature type="domain" description="MIR" evidence="17">
    <location>
        <begin position="402"/>
        <end position="461"/>
    </location>
</feature>
<dbReference type="PANTHER" id="PTHR10050:SF50">
    <property type="entry name" value="DOLICHYL-PHOSPHATE-MANNOSE--PROTEIN MANNOSYLTRANSFERASE 1-RELATED"/>
    <property type="match status" value="1"/>
</dbReference>
<keyword evidence="8" id="KW-0677">Repeat</keyword>
<comment type="similarity">
    <text evidence="3 15">Belongs to the glycosyltransferase 39 family.</text>
</comment>
<evidence type="ECO:0000256" key="7">
    <source>
        <dbReference type="ARBA" id="ARBA00022692"/>
    </source>
</evidence>
<feature type="transmembrane region" description="Helical" evidence="15">
    <location>
        <begin position="91"/>
        <end position="109"/>
    </location>
</feature>
<evidence type="ECO:0000256" key="14">
    <source>
        <dbReference type="ARBA" id="ARBA00045102"/>
    </source>
</evidence>
<dbReference type="AlphaFoldDB" id="A0A2T3ALQ6"/>
<evidence type="ECO:0000256" key="13">
    <source>
        <dbReference type="ARBA" id="ARBA00045085"/>
    </source>
</evidence>
<feature type="transmembrane region" description="Helical" evidence="15">
    <location>
        <begin position="187"/>
        <end position="205"/>
    </location>
</feature>
<dbReference type="UniPathway" id="UPA00378"/>
<evidence type="ECO:0000256" key="8">
    <source>
        <dbReference type="ARBA" id="ARBA00022737"/>
    </source>
</evidence>
<dbReference type="Gene3D" id="2.80.10.50">
    <property type="match status" value="1"/>
</dbReference>
<evidence type="ECO:0000256" key="2">
    <source>
        <dbReference type="ARBA" id="ARBA00004922"/>
    </source>
</evidence>
<sequence length="935" mass="105174">MGPPAGAKAQASAVYTNGKAKIHDDYTSEGVEDNDVFLLPVSDYKVMSAVTILGAIVRLFRIYQPDSVVFDEVHFGGFASKYIKGKFFMDVHPPLAKLLITLFGWLAGFDGDFDFKEIGMDYVEPKVPYVAMRLFPAICGILLVPTVFLALKAAGCRTFTAAMGSGLIIFENGLLTQARLILLDSPLVLATAFTAMSFISFTNQHELGPTKAFQPSWWFWLAMTGLGLGITISIKWVGLFTIAWVGALTLLQLWVLLGDTKTVTIRIFAKHFMARFFCLIVIPATFYLAMFAIHFACLVNPGEGDGFMSSEFQSTLNSKGMQDVPADVLMGSKVSLRHVNTQGGYLHSHPLMYPTGSKQQQITLYPHKDENNIWILENQTQPLDIHGEPINGTDAWDRLDEPVYVKEGDVVRIYHIATHRRVHSHDVRPPVTEADWQNEVSAYGFEGFEGDANDYFRIEIVDKYSKPGLARERLRTIETKFRLVHIMTGCVLFSHKVKLPEWASEQQEVTCARGGTLPNSLWYIEHNEHPLLGPDAEKVNYENPGFFGKFWELQQVMWKTNAGLVESHAWDSRPGSWPILRRGINFWGKNNRQVYLIGNPVIWWASSLAVVAYVLFKGIAVLRWQRSCNDYKNTTFKRFDYEIGTSVLGWALHYFPFYLMQRQLFLHHYFPALVFAIIALCQIFDFLTARVPIPAIRENPIVNKTATVSFLVVSAAVFMLYTPLAYGNMWTKSECKRVKLFDTWDFDCNTFLNNYDQYSGSPKVSVTPTSAPSISDAAAAVENVAVGDDAQKPLHDPDEFFKNAGISGAPIPPGQRLVKREERIEYRDQDGNILDEEQVKALEGKVEFRTRYETRTRVLDANGNELEVPIGEEELRKGGVAPPHPDVEGVDSKTIKERGERDESVPPAKESVDGDHEARAKQPKPASEKKEASSR</sequence>
<feature type="region of interest" description="Disordered" evidence="16">
    <location>
        <begin position="870"/>
        <end position="935"/>
    </location>
</feature>
<comment type="catalytic activity">
    <reaction evidence="13 15">
        <text>a di-trans,poly-cis-dolichyl beta-D-mannosyl phosphate + L-threonyl-[protein] = 3-O-(alpha-D-mannosyl)-L-threonyl-[protein] + a di-trans,poly-cis-dolichyl phosphate + H(+)</text>
        <dbReference type="Rhea" id="RHEA:53396"/>
        <dbReference type="Rhea" id="RHEA-COMP:11060"/>
        <dbReference type="Rhea" id="RHEA-COMP:13547"/>
        <dbReference type="Rhea" id="RHEA-COMP:19498"/>
        <dbReference type="Rhea" id="RHEA-COMP:19501"/>
        <dbReference type="ChEBI" id="CHEBI:15378"/>
        <dbReference type="ChEBI" id="CHEBI:30013"/>
        <dbReference type="ChEBI" id="CHEBI:57683"/>
        <dbReference type="ChEBI" id="CHEBI:58211"/>
        <dbReference type="ChEBI" id="CHEBI:137323"/>
        <dbReference type="EC" id="2.4.1.109"/>
    </reaction>
</comment>
<evidence type="ECO:0000256" key="15">
    <source>
        <dbReference type="RuleBase" id="RU367007"/>
    </source>
</evidence>
<keyword evidence="6 15" id="KW-0808">Transferase</keyword>
<keyword evidence="9 15" id="KW-0256">Endoplasmic reticulum</keyword>
<evidence type="ECO:0000256" key="11">
    <source>
        <dbReference type="ARBA" id="ARBA00023136"/>
    </source>
</evidence>
<evidence type="ECO:0000313" key="19">
    <source>
        <dbReference type="Proteomes" id="UP000241462"/>
    </source>
</evidence>
<comment type="function">
    <text evidence="15">Transfers mannose from Dol-P-mannose to Ser or Thr residues on proteins.</text>
</comment>
<feature type="compositionally biased region" description="Basic and acidic residues" evidence="16">
    <location>
        <begin position="885"/>
        <end position="935"/>
    </location>
</feature>
<dbReference type="FunCoup" id="A0A2T3ALQ6">
    <property type="interactions" value="50"/>
</dbReference>
<evidence type="ECO:0000259" key="17">
    <source>
        <dbReference type="PROSITE" id="PS50919"/>
    </source>
</evidence>
<feature type="transmembrane region" description="Helical" evidence="15">
    <location>
        <begin position="217"/>
        <end position="236"/>
    </location>
</feature>
<name>A0A2T3ALQ6_9PEZI</name>
<accession>A0A2T3ALQ6</accession>
<dbReference type="PANTHER" id="PTHR10050">
    <property type="entry name" value="DOLICHYL-PHOSPHATE-MANNOSE--PROTEIN MANNOSYLTRANSFERASE"/>
    <property type="match status" value="1"/>
</dbReference>
<organism evidence="18 19">
    <name type="scientific">Coniella lustricola</name>
    <dbReference type="NCBI Taxonomy" id="2025994"/>
    <lineage>
        <taxon>Eukaryota</taxon>
        <taxon>Fungi</taxon>
        <taxon>Dikarya</taxon>
        <taxon>Ascomycota</taxon>
        <taxon>Pezizomycotina</taxon>
        <taxon>Sordariomycetes</taxon>
        <taxon>Sordariomycetidae</taxon>
        <taxon>Diaporthales</taxon>
        <taxon>Schizoparmaceae</taxon>
        <taxon>Coniella</taxon>
    </lineage>
</organism>
<dbReference type="STRING" id="2025994.A0A2T3ALQ6"/>
<keyword evidence="12" id="KW-0325">Glycoprotein</keyword>
<dbReference type="SUPFAM" id="SSF82109">
    <property type="entry name" value="MIR domain"/>
    <property type="match status" value="1"/>
</dbReference>
<feature type="domain" description="MIR" evidence="17">
    <location>
        <begin position="471"/>
        <end position="527"/>
    </location>
</feature>
<feature type="transmembrane region" description="Helical" evidence="15">
    <location>
        <begin position="708"/>
        <end position="726"/>
    </location>
</feature>
<keyword evidence="5 15" id="KW-0328">Glycosyltransferase</keyword>
<keyword evidence="19" id="KW-1185">Reference proteome</keyword>
<dbReference type="Proteomes" id="UP000241462">
    <property type="component" value="Unassembled WGS sequence"/>
</dbReference>
<keyword evidence="11 15" id="KW-0472">Membrane</keyword>
<feature type="transmembrane region" description="Helical" evidence="15">
    <location>
        <begin position="129"/>
        <end position="151"/>
    </location>
</feature>
<dbReference type="FunFam" id="2.80.10.50:FF:000034">
    <property type="entry name" value="Dolichyl-phosphate-mannose-protein mannosyltransferase 1"/>
    <property type="match status" value="1"/>
</dbReference>
<feature type="transmembrane region" description="Helical" evidence="15">
    <location>
        <begin position="666"/>
        <end position="687"/>
    </location>
</feature>
<evidence type="ECO:0000256" key="3">
    <source>
        <dbReference type="ARBA" id="ARBA00007222"/>
    </source>
</evidence>
<comment type="pathway">
    <text evidence="2 15">Protein modification; protein glycosylation.</text>
</comment>
<dbReference type="InterPro" id="IPR016093">
    <property type="entry name" value="MIR_motif"/>
</dbReference>
<dbReference type="GO" id="GO:0031502">
    <property type="term" value="C:dolichyl-phosphate-mannose-protein mannosyltransferase complex"/>
    <property type="evidence" value="ECO:0007669"/>
    <property type="project" value="UniProtKB-ARBA"/>
</dbReference>
<dbReference type="InterPro" id="IPR027005">
    <property type="entry name" value="PMT-like"/>
</dbReference>
<reference evidence="18 19" key="1">
    <citation type="journal article" date="2018" name="Mycol. Prog.">
        <title>Coniella lustricola, a new species from submerged detritus.</title>
        <authorList>
            <person name="Raudabaugh D.B."/>
            <person name="Iturriaga T."/>
            <person name="Carver A."/>
            <person name="Mondo S."/>
            <person name="Pangilinan J."/>
            <person name="Lipzen A."/>
            <person name="He G."/>
            <person name="Amirebrahimi M."/>
            <person name="Grigoriev I.V."/>
            <person name="Miller A.N."/>
        </authorList>
    </citation>
    <scope>NUCLEOTIDE SEQUENCE [LARGE SCALE GENOMIC DNA]</scope>
    <source>
        <strain evidence="18 19">B22-T-1</strain>
    </source>
</reference>
<evidence type="ECO:0000256" key="9">
    <source>
        <dbReference type="ARBA" id="ARBA00022824"/>
    </source>
</evidence>
<feature type="transmembrane region" description="Helical" evidence="15">
    <location>
        <begin position="643"/>
        <end position="660"/>
    </location>
</feature>
<gene>
    <name evidence="18" type="ORF">BD289DRAFT_498237</name>
</gene>
<proteinExistence type="inferred from homology"/>
<dbReference type="InterPro" id="IPR036300">
    <property type="entry name" value="MIR_dom_sf"/>
</dbReference>
<protein>
    <recommendedName>
        <fullName evidence="4 15">Dolichyl-phosphate-mannose--protein mannosyltransferase</fullName>
        <ecNumber evidence="4 15">2.4.1.109</ecNumber>
    </recommendedName>
</protein>
<dbReference type="EC" id="2.4.1.109" evidence="4 15"/>
<evidence type="ECO:0000256" key="1">
    <source>
        <dbReference type="ARBA" id="ARBA00004477"/>
    </source>
</evidence>
<dbReference type="OrthoDB" id="292747at2759"/>
<dbReference type="InterPro" id="IPR003342">
    <property type="entry name" value="ArnT-like_N"/>
</dbReference>
<evidence type="ECO:0000256" key="12">
    <source>
        <dbReference type="ARBA" id="ARBA00023180"/>
    </source>
</evidence>
<dbReference type="PROSITE" id="PS50919">
    <property type="entry name" value="MIR"/>
    <property type="match status" value="3"/>
</dbReference>
<keyword evidence="7 15" id="KW-0812">Transmembrane</keyword>
<feature type="domain" description="MIR" evidence="17">
    <location>
        <begin position="325"/>
        <end position="379"/>
    </location>
</feature>
<evidence type="ECO:0000256" key="6">
    <source>
        <dbReference type="ARBA" id="ARBA00022679"/>
    </source>
</evidence>
<feature type="transmembrane region" description="Helical" evidence="15">
    <location>
        <begin position="272"/>
        <end position="293"/>
    </location>
</feature>
<dbReference type="Pfam" id="PF02815">
    <property type="entry name" value="MIR"/>
    <property type="match status" value="1"/>
</dbReference>